<accession>A0A1L0FP02</accession>
<dbReference type="GO" id="GO:0036376">
    <property type="term" value="P:sodium ion export across plasma membrane"/>
    <property type="evidence" value="ECO:0007669"/>
    <property type="project" value="InterPro"/>
</dbReference>
<feature type="transmembrane region" description="Helical" evidence="11">
    <location>
        <begin position="454"/>
        <end position="476"/>
    </location>
</feature>
<comment type="similarity">
    <text evidence="2">Belongs to the fungal Na(+)/H(+) exchanger family.</text>
</comment>
<proteinExistence type="inferred from homology"/>
<dbReference type="GO" id="GO:0042391">
    <property type="term" value="P:regulation of membrane potential"/>
    <property type="evidence" value="ECO:0007669"/>
    <property type="project" value="InterPro"/>
</dbReference>
<evidence type="ECO:0000256" key="10">
    <source>
        <dbReference type="ARBA" id="ARBA00023201"/>
    </source>
</evidence>
<dbReference type="Pfam" id="PF00999">
    <property type="entry name" value="Na_H_Exchanger"/>
    <property type="match status" value="2"/>
</dbReference>
<comment type="subcellular location">
    <subcellularLocation>
        <location evidence="1">Membrane</location>
        <topology evidence="1">Multi-pass membrane protein</topology>
    </subcellularLocation>
</comment>
<feature type="transmembrane region" description="Helical" evidence="11">
    <location>
        <begin position="304"/>
        <end position="320"/>
    </location>
</feature>
<keyword evidence="6 11" id="KW-1133">Transmembrane helix</keyword>
<dbReference type="PANTHER" id="PTHR31382">
    <property type="entry name" value="NA(+)/H(+) ANTIPORTER"/>
    <property type="match status" value="1"/>
</dbReference>
<evidence type="ECO:0000256" key="5">
    <source>
        <dbReference type="ARBA" id="ARBA00022692"/>
    </source>
</evidence>
<evidence type="ECO:0000256" key="9">
    <source>
        <dbReference type="ARBA" id="ARBA00023136"/>
    </source>
</evidence>
<keyword evidence="7" id="KW-0915">Sodium</keyword>
<evidence type="ECO:0000256" key="6">
    <source>
        <dbReference type="ARBA" id="ARBA00022989"/>
    </source>
</evidence>
<evidence type="ECO:0000256" key="1">
    <source>
        <dbReference type="ARBA" id="ARBA00004141"/>
    </source>
</evidence>
<feature type="transmembrane region" description="Helical" evidence="11">
    <location>
        <begin position="402"/>
        <end position="423"/>
    </location>
</feature>
<keyword evidence="10" id="KW-0739">Sodium transport</keyword>
<keyword evidence="3" id="KW-0813">Transport</keyword>
<dbReference type="OrthoDB" id="5327978at2759"/>
<gene>
    <name evidence="13" type="ORF">HGUI_03494</name>
</gene>
<dbReference type="GO" id="GO:0005886">
    <property type="term" value="C:plasma membrane"/>
    <property type="evidence" value="ECO:0007669"/>
    <property type="project" value="InterPro"/>
</dbReference>
<evidence type="ECO:0000256" key="3">
    <source>
        <dbReference type="ARBA" id="ARBA00022448"/>
    </source>
</evidence>
<dbReference type="AlphaFoldDB" id="A0A1L0FP02"/>
<dbReference type="PANTHER" id="PTHR31382:SF4">
    <property type="entry name" value="NA(+)_H(+) ANTIPORTER"/>
    <property type="match status" value="1"/>
</dbReference>
<dbReference type="InterPro" id="IPR004712">
    <property type="entry name" value="Na+/H+_antiporter_fungi"/>
</dbReference>
<keyword evidence="14" id="KW-1185">Reference proteome</keyword>
<feature type="transmembrane region" description="Helical" evidence="11">
    <location>
        <begin position="332"/>
        <end position="350"/>
    </location>
</feature>
<feature type="transmembrane region" description="Helical" evidence="11">
    <location>
        <begin position="12"/>
        <end position="28"/>
    </location>
</feature>
<keyword evidence="9 11" id="KW-0472">Membrane</keyword>
<evidence type="ECO:0000256" key="4">
    <source>
        <dbReference type="ARBA" id="ARBA00022449"/>
    </source>
</evidence>
<feature type="transmembrane region" description="Helical" evidence="11">
    <location>
        <begin position="35"/>
        <end position="56"/>
    </location>
</feature>
<dbReference type="GO" id="GO:0030007">
    <property type="term" value="P:intracellular potassium ion homeostasis"/>
    <property type="evidence" value="ECO:0007669"/>
    <property type="project" value="TreeGrafter"/>
</dbReference>
<keyword evidence="5 11" id="KW-0812">Transmembrane</keyword>
<evidence type="ECO:0000256" key="8">
    <source>
        <dbReference type="ARBA" id="ARBA00023065"/>
    </source>
</evidence>
<reference evidence="14" key="1">
    <citation type="submission" date="2016-11" db="EMBL/GenBank/DDBJ databases">
        <authorList>
            <person name="Guldener U."/>
        </authorList>
    </citation>
    <scope>NUCLEOTIDE SEQUENCE [LARGE SCALE GENOMIC DNA]</scope>
</reference>
<evidence type="ECO:0000313" key="13">
    <source>
        <dbReference type="EMBL" id="SGZ41294.1"/>
    </source>
</evidence>
<dbReference type="GO" id="GO:0120029">
    <property type="term" value="P:proton export across plasma membrane"/>
    <property type="evidence" value="ECO:0007669"/>
    <property type="project" value="InterPro"/>
</dbReference>
<evidence type="ECO:0000256" key="7">
    <source>
        <dbReference type="ARBA" id="ARBA00023053"/>
    </source>
</evidence>
<sequence>MVWYQIENTNAHVTYLLIGFFCILYSLVSYRLQNYVFITESFFSTLFGIVTGSNILKWINPYGWVADKNINNLTYELSRLILCIQIFTTAIDTPERFMKYHWKTIGMLIIPVMTYGWIVTGAFIKLIFPSLHFTDGLLIAGCITATDPCLSASIMTGQFALKNVPEHLRHIIAVESGVNDGMAFPFIYLSLQLIKYNNSSRFDESFKARHIVKNWLVDVVLYKIVFGAVFGIIMGYLGRKLFGKIINKSDNKLHDSSSESTDVLEKGLGHGSSWFTQEAVITIYLSFIVFLIGCAATLGIDDLLVSFFAGTAFAWTRWYSGHTEEFKFISSLDYLMNCCYFIYLGSIVPFNEFNNALHATFVNELNIWRLILIGLVVLGIRRLPVVCLLFKLIPDIRNFKESLFVGHFGAIGVGAIYSCMMSIEFLEAEMAKLSDEDVVEKTHYKKLIYMIWPMITYIVFISICVHGGSIAVYSWGKSIYKKLAKMI</sequence>
<dbReference type="Proteomes" id="UP000183365">
    <property type="component" value="Unassembled WGS sequence"/>
</dbReference>
<feature type="domain" description="Cation/H+ exchanger transmembrane" evidence="12">
    <location>
        <begin position="28"/>
        <end position="242"/>
    </location>
</feature>
<dbReference type="GO" id="GO:0015385">
    <property type="term" value="F:sodium:proton antiporter activity"/>
    <property type="evidence" value="ECO:0007669"/>
    <property type="project" value="InterPro"/>
</dbReference>
<evidence type="ECO:0000259" key="12">
    <source>
        <dbReference type="Pfam" id="PF00999"/>
    </source>
</evidence>
<feature type="transmembrane region" description="Helical" evidence="11">
    <location>
        <begin position="219"/>
        <end position="238"/>
    </location>
</feature>
<feature type="transmembrane region" description="Helical" evidence="11">
    <location>
        <begin position="279"/>
        <end position="298"/>
    </location>
</feature>
<evidence type="ECO:0000256" key="2">
    <source>
        <dbReference type="ARBA" id="ARBA00005248"/>
    </source>
</evidence>
<keyword evidence="4" id="KW-0050">Antiport</keyword>
<dbReference type="EMBL" id="FQNF01000092">
    <property type="protein sequence ID" value="SGZ41294.1"/>
    <property type="molecule type" value="Genomic_DNA"/>
</dbReference>
<feature type="domain" description="Cation/H+ exchanger transmembrane" evidence="12">
    <location>
        <begin position="277"/>
        <end position="472"/>
    </location>
</feature>
<name>A0A1L0FP02_9ASCO</name>
<organism evidence="13 14">
    <name type="scientific">Hanseniaspora guilliermondii</name>
    <dbReference type="NCBI Taxonomy" id="56406"/>
    <lineage>
        <taxon>Eukaryota</taxon>
        <taxon>Fungi</taxon>
        <taxon>Dikarya</taxon>
        <taxon>Ascomycota</taxon>
        <taxon>Saccharomycotina</taxon>
        <taxon>Saccharomycetes</taxon>
        <taxon>Saccharomycodales</taxon>
        <taxon>Saccharomycodaceae</taxon>
        <taxon>Hanseniaspora</taxon>
    </lineage>
</organism>
<feature type="transmembrane region" description="Helical" evidence="11">
    <location>
        <begin position="370"/>
        <end position="390"/>
    </location>
</feature>
<protein>
    <submittedName>
        <fullName evidence="13">Related to Na(+)/H(+) antiporter</fullName>
    </submittedName>
</protein>
<dbReference type="VEuPathDB" id="FungiDB:HGUI_03494"/>
<dbReference type="InterPro" id="IPR006153">
    <property type="entry name" value="Cation/H_exchanger_TM"/>
</dbReference>
<evidence type="ECO:0000313" key="14">
    <source>
        <dbReference type="Proteomes" id="UP000183365"/>
    </source>
</evidence>
<keyword evidence="8" id="KW-0406">Ion transport</keyword>
<evidence type="ECO:0000256" key="11">
    <source>
        <dbReference type="SAM" id="Phobius"/>
    </source>
</evidence>
<feature type="transmembrane region" description="Helical" evidence="11">
    <location>
        <begin position="105"/>
        <end position="128"/>
    </location>
</feature>